<sequence>MSLEISSDDGGLDKALFDFYMDHKVKCLKRKLSSAGRRNVELLNVFFIEKGIVFMFFTSAPVLSYVSFPDTSSLC</sequence>
<evidence type="ECO:0000313" key="1">
    <source>
        <dbReference type="EnsemblPlants" id="TuG1812G0200004289.01.T01"/>
    </source>
</evidence>
<reference evidence="2" key="1">
    <citation type="journal article" date="2013" name="Nature">
        <title>Draft genome of the wheat A-genome progenitor Triticum urartu.</title>
        <authorList>
            <person name="Ling H.Q."/>
            <person name="Zhao S."/>
            <person name="Liu D."/>
            <person name="Wang J."/>
            <person name="Sun H."/>
            <person name="Zhang C."/>
            <person name="Fan H."/>
            <person name="Li D."/>
            <person name="Dong L."/>
            <person name="Tao Y."/>
            <person name="Gao C."/>
            <person name="Wu H."/>
            <person name="Li Y."/>
            <person name="Cui Y."/>
            <person name="Guo X."/>
            <person name="Zheng S."/>
            <person name="Wang B."/>
            <person name="Yu K."/>
            <person name="Liang Q."/>
            <person name="Yang W."/>
            <person name="Lou X."/>
            <person name="Chen J."/>
            <person name="Feng M."/>
            <person name="Jian J."/>
            <person name="Zhang X."/>
            <person name="Luo G."/>
            <person name="Jiang Y."/>
            <person name="Liu J."/>
            <person name="Wang Z."/>
            <person name="Sha Y."/>
            <person name="Zhang B."/>
            <person name="Wu H."/>
            <person name="Tang D."/>
            <person name="Shen Q."/>
            <person name="Xue P."/>
            <person name="Zou S."/>
            <person name="Wang X."/>
            <person name="Liu X."/>
            <person name="Wang F."/>
            <person name="Yang Y."/>
            <person name="An X."/>
            <person name="Dong Z."/>
            <person name="Zhang K."/>
            <person name="Zhang X."/>
            <person name="Luo M.C."/>
            <person name="Dvorak J."/>
            <person name="Tong Y."/>
            <person name="Wang J."/>
            <person name="Yang H."/>
            <person name="Li Z."/>
            <person name="Wang D."/>
            <person name="Zhang A."/>
            <person name="Wang J."/>
        </authorList>
    </citation>
    <scope>NUCLEOTIDE SEQUENCE</scope>
    <source>
        <strain evidence="2">cv. G1812</strain>
    </source>
</reference>
<dbReference type="EnsemblPlants" id="TuG1812G0200004289.01.T01">
    <property type="protein sequence ID" value="TuG1812G0200004289.01.T01"/>
    <property type="gene ID" value="TuG1812G0200004289.01"/>
</dbReference>
<dbReference type="Gramene" id="TuG1812G0200004289.01.T01">
    <property type="protein sequence ID" value="TuG1812G0200004289.01.T01"/>
    <property type="gene ID" value="TuG1812G0200004289.01"/>
</dbReference>
<proteinExistence type="predicted"/>
<dbReference type="Proteomes" id="UP000015106">
    <property type="component" value="Chromosome 2"/>
</dbReference>
<evidence type="ECO:0000313" key="2">
    <source>
        <dbReference type="Proteomes" id="UP000015106"/>
    </source>
</evidence>
<keyword evidence="2" id="KW-1185">Reference proteome</keyword>
<accession>A0A8R7PI92</accession>
<dbReference type="AlphaFoldDB" id="A0A8R7PI92"/>
<name>A0A8R7PI92_TRIUA</name>
<reference evidence="1" key="3">
    <citation type="submission" date="2022-06" db="UniProtKB">
        <authorList>
            <consortium name="EnsemblPlants"/>
        </authorList>
    </citation>
    <scope>IDENTIFICATION</scope>
</reference>
<protein>
    <submittedName>
        <fullName evidence="1">Uncharacterized protein</fullName>
    </submittedName>
</protein>
<organism evidence="1 2">
    <name type="scientific">Triticum urartu</name>
    <name type="common">Red wild einkorn</name>
    <name type="synonym">Crithodium urartu</name>
    <dbReference type="NCBI Taxonomy" id="4572"/>
    <lineage>
        <taxon>Eukaryota</taxon>
        <taxon>Viridiplantae</taxon>
        <taxon>Streptophyta</taxon>
        <taxon>Embryophyta</taxon>
        <taxon>Tracheophyta</taxon>
        <taxon>Spermatophyta</taxon>
        <taxon>Magnoliopsida</taxon>
        <taxon>Liliopsida</taxon>
        <taxon>Poales</taxon>
        <taxon>Poaceae</taxon>
        <taxon>BOP clade</taxon>
        <taxon>Pooideae</taxon>
        <taxon>Triticodae</taxon>
        <taxon>Triticeae</taxon>
        <taxon>Triticinae</taxon>
        <taxon>Triticum</taxon>
    </lineage>
</organism>
<reference evidence="1" key="2">
    <citation type="submission" date="2018-03" db="EMBL/GenBank/DDBJ databases">
        <title>The Triticum urartu genome reveals the dynamic nature of wheat genome evolution.</title>
        <authorList>
            <person name="Ling H."/>
            <person name="Ma B."/>
            <person name="Shi X."/>
            <person name="Liu H."/>
            <person name="Dong L."/>
            <person name="Sun H."/>
            <person name="Cao Y."/>
            <person name="Gao Q."/>
            <person name="Zheng S."/>
            <person name="Li Y."/>
            <person name="Yu Y."/>
            <person name="Du H."/>
            <person name="Qi M."/>
            <person name="Li Y."/>
            <person name="Yu H."/>
            <person name="Cui Y."/>
            <person name="Wang N."/>
            <person name="Chen C."/>
            <person name="Wu H."/>
            <person name="Zhao Y."/>
            <person name="Zhang J."/>
            <person name="Li Y."/>
            <person name="Zhou W."/>
            <person name="Zhang B."/>
            <person name="Hu W."/>
            <person name="Eijk M."/>
            <person name="Tang J."/>
            <person name="Witsenboer H."/>
            <person name="Zhao S."/>
            <person name="Li Z."/>
            <person name="Zhang A."/>
            <person name="Wang D."/>
            <person name="Liang C."/>
        </authorList>
    </citation>
    <scope>NUCLEOTIDE SEQUENCE [LARGE SCALE GENOMIC DNA]</scope>
    <source>
        <strain evidence="1">cv. G1812</strain>
    </source>
</reference>